<evidence type="ECO:0000313" key="5">
    <source>
        <dbReference type="Proteomes" id="UP000094068"/>
    </source>
</evidence>
<accession>A0A1E5GCG9</accession>
<feature type="compositionally biased region" description="Gly residues" evidence="1">
    <location>
        <begin position="518"/>
        <end position="536"/>
    </location>
</feature>
<dbReference type="PANTHER" id="PTHR30373">
    <property type="entry name" value="UPF0603 PROTEIN YGCG"/>
    <property type="match status" value="1"/>
</dbReference>
<protein>
    <recommendedName>
        <fullName evidence="3">TPM domain-containing protein</fullName>
    </recommendedName>
</protein>
<evidence type="ECO:0000259" key="3">
    <source>
        <dbReference type="Pfam" id="PF04536"/>
    </source>
</evidence>
<feature type="region of interest" description="Disordered" evidence="1">
    <location>
        <begin position="516"/>
        <end position="536"/>
    </location>
</feature>
<sequence>MNSNHTHKKHTQFTKINFLKTILLLTTIFLFTLSTPQTSSAESFFVDDQAGLLSEETKQAIIQANESDFKQLPGSPQFVLKTIKKLPKNETIETYANETFQTLGIGDKDLNNGFLFVIAVSDRKYRLEVGYGVEDVITDSMKRAIVPTSVEQLFREEKYDQGLTIISHNIITIVNERYGNYEAAKKEIQDIEQASNSYDDSEYHYVEPKKNFSNYIGSAFAFIMDHFVLSTLVALSLFIGFLFLRSFLEERLLKKPLFDSIQELQVRWLGKVAVREKAIMLYVKETPIRILILANFDNYKPLQHYLTKILFTSDVIDYTTQLGKYRMHHLTAANKLTYCTMCLEISERYYEAYSQSLGDFLTEPQNITQANEQLQTRLKKSDSDYLEILQKIVQARVAFMQTRKIVQVFVKKHVSKSFYTKQKEKLLVLLVSYHLLKGQDTSKEDFLIEAGNFENELPKAFKKGEKDFKKIESDYYQKAITDLDKCLFLGAIPGMNLSSYQTLQYFSTSSYRSSDSGGSSGGGGGSSGGGGFSGGW</sequence>
<evidence type="ECO:0000256" key="1">
    <source>
        <dbReference type="SAM" id="MobiDB-lite"/>
    </source>
</evidence>
<gene>
    <name evidence="4" type="ORF">BCR21_13745</name>
</gene>
<reference evidence="5" key="1">
    <citation type="submission" date="2016-09" db="EMBL/GenBank/DDBJ databases">
        <authorList>
            <person name="Gulvik C.A."/>
        </authorList>
    </citation>
    <scope>NUCLEOTIDE SEQUENCE [LARGE SCALE GENOMIC DNA]</scope>
    <source>
        <strain evidence="5">DSM 23328</strain>
    </source>
</reference>
<name>A0A1E5GCG9_9ENTE</name>
<feature type="domain" description="TPM" evidence="3">
    <location>
        <begin position="46"/>
        <end position="170"/>
    </location>
</feature>
<dbReference type="Proteomes" id="UP000094068">
    <property type="component" value="Unassembled WGS sequence"/>
</dbReference>
<dbReference type="RefSeq" id="WP_069647087.1">
    <property type="nucleotide sequence ID" value="NZ_MIJZ01000015.1"/>
</dbReference>
<evidence type="ECO:0000313" key="4">
    <source>
        <dbReference type="EMBL" id="OEG10404.1"/>
    </source>
</evidence>
<keyword evidence="2" id="KW-1133">Transmembrane helix</keyword>
<dbReference type="InterPro" id="IPR007621">
    <property type="entry name" value="TPM_dom"/>
</dbReference>
<organism evidence="4 5">
    <name type="scientific">Enterococcus ureasiticus</name>
    <dbReference type="NCBI Taxonomy" id="903984"/>
    <lineage>
        <taxon>Bacteria</taxon>
        <taxon>Bacillati</taxon>
        <taxon>Bacillota</taxon>
        <taxon>Bacilli</taxon>
        <taxon>Lactobacillales</taxon>
        <taxon>Enterococcaceae</taxon>
        <taxon>Enterococcus</taxon>
    </lineage>
</organism>
<dbReference type="STRING" id="903984.BCR21_13745"/>
<dbReference type="OrthoDB" id="9810918at2"/>
<feature type="transmembrane region" description="Helical" evidence="2">
    <location>
        <begin position="219"/>
        <end position="244"/>
    </location>
</feature>
<keyword evidence="2" id="KW-0472">Membrane</keyword>
<dbReference type="EMBL" id="MIJZ01000015">
    <property type="protein sequence ID" value="OEG10404.1"/>
    <property type="molecule type" value="Genomic_DNA"/>
</dbReference>
<keyword evidence="5" id="KW-1185">Reference proteome</keyword>
<dbReference type="Pfam" id="PF04536">
    <property type="entry name" value="TPM_phosphatase"/>
    <property type="match status" value="1"/>
</dbReference>
<dbReference type="PANTHER" id="PTHR30373:SF2">
    <property type="entry name" value="UPF0603 PROTEIN YGCG"/>
    <property type="match status" value="1"/>
</dbReference>
<dbReference type="Gene3D" id="3.10.310.50">
    <property type="match status" value="1"/>
</dbReference>
<evidence type="ECO:0000256" key="2">
    <source>
        <dbReference type="SAM" id="Phobius"/>
    </source>
</evidence>
<proteinExistence type="predicted"/>
<comment type="caution">
    <text evidence="4">The sequence shown here is derived from an EMBL/GenBank/DDBJ whole genome shotgun (WGS) entry which is preliminary data.</text>
</comment>
<keyword evidence="2" id="KW-0812">Transmembrane</keyword>
<dbReference type="AlphaFoldDB" id="A0A1E5GCG9"/>